<dbReference type="GO" id="GO:0005743">
    <property type="term" value="C:mitochondrial inner membrane"/>
    <property type="evidence" value="ECO:0007669"/>
    <property type="project" value="UniProtKB-SubCell"/>
</dbReference>
<dbReference type="PANTHER" id="PTHR23427:SF2">
    <property type="entry name" value="SURFEIT LOCUS PROTEIN 1"/>
    <property type="match status" value="1"/>
</dbReference>
<evidence type="ECO:0000256" key="3">
    <source>
        <dbReference type="ARBA" id="ARBA00022989"/>
    </source>
</evidence>
<sequence>MSRPQSIFSALRSALPRRPLSASPSPVSPFARPRFGFSGPSSHSIRPSSTVTNNSTRSTLLRPITLVLIIAPLLTGYLGVWQVQRLKWKVALIEEVDRNLAKDPIVLPGKINLGALPDFAFRRVLIKGKFSGPPILQGPQTRDGVPGFHLILPFDRSAAGGSTILLNRGFIKTAEGESIRRGGRVPGLGPNGEPSDEVVVEGMLTKADPNAKSYFTPDNKPEKGEWYWKDVPAMAEAVGGEERNVQPILIDAIDRASTPTSVLLAQGEPVGRAPVIELRNQHLTYAITWFSLCAATSAMLAMVIYSGRTKKLPRRSAFGEKNVQRKQ</sequence>
<feature type="transmembrane region" description="Helical" evidence="5">
    <location>
        <begin position="283"/>
        <end position="305"/>
    </location>
</feature>
<feature type="transmembrane region" description="Helical" evidence="5">
    <location>
        <begin position="64"/>
        <end position="83"/>
    </location>
</feature>
<evidence type="ECO:0000256" key="1">
    <source>
        <dbReference type="ARBA" id="ARBA00004370"/>
    </source>
</evidence>
<evidence type="ECO:0000256" key="4">
    <source>
        <dbReference type="ARBA" id="ARBA00023136"/>
    </source>
</evidence>
<keyword evidence="5" id="KW-0999">Mitochondrion inner membrane</keyword>
<evidence type="ECO:0000256" key="2">
    <source>
        <dbReference type="ARBA" id="ARBA00022692"/>
    </source>
</evidence>
<dbReference type="Pfam" id="PF02104">
    <property type="entry name" value="SURF1"/>
    <property type="match status" value="1"/>
</dbReference>
<keyword evidence="5" id="KW-0496">Mitochondrion</keyword>
<comment type="subcellular location">
    <subcellularLocation>
        <location evidence="1">Membrane</location>
    </subcellularLocation>
    <subcellularLocation>
        <location evidence="5">Mitochondrion inner membrane</location>
        <topology evidence="5">Multi-pass membrane protein</topology>
    </subcellularLocation>
</comment>
<dbReference type="RefSeq" id="XP_062629430.1">
    <property type="nucleotide sequence ID" value="XM_062773446.1"/>
</dbReference>
<dbReference type="Proteomes" id="UP000827549">
    <property type="component" value="Chromosome 5"/>
</dbReference>
<dbReference type="PROSITE" id="PS50895">
    <property type="entry name" value="SURF1"/>
    <property type="match status" value="1"/>
</dbReference>
<proteinExistence type="inferred from homology"/>
<gene>
    <name evidence="6" type="primary">Surf1</name>
    <name evidence="6" type="ORF">LOC62_05G006930</name>
</gene>
<keyword evidence="7" id="KW-1185">Reference proteome</keyword>
<accession>A0AAF0YEH2</accession>
<dbReference type="PANTHER" id="PTHR23427">
    <property type="entry name" value="SURFEIT LOCUS PROTEIN"/>
    <property type="match status" value="1"/>
</dbReference>
<name>A0AAF0YEH2_9TREE</name>
<evidence type="ECO:0000256" key="5">
    <source>
        <dbReference type="RuleBase" id="RU363076"/>
    </source>
</evidence>
<keyword evidence="4 5" id="KW-0472">Membrane</keyword>
<keyword evidence="3 5" id="KW-1133">Transmembrane helix</keyword>
<comment type="similarity">
    <text evidence="5">Belongs to the SURF1 family.</text>
</comment>
<dbReference type="GeneID" id="87810105"/>
<comment type="function">
    <text evidence="5">Probably involved in the biogenesis of the COX complex.</text>
</comment>
<dbReference type="InterPro" id="IPR002994">
    <property type="entry name" value="Surf1/Shy1"/>
</dbReference>
<dbReference type="GO" id="GO:0033617">
    <property type="term" value="P:mitochondrial respiratory chain complex IV assembly"/>
    <property type="evidence" value="ECO:0007669"/>
    <property type="project" value="TreeGrafter"/>
</dbReference>
<dbReference type="EMBL" id="CP086718">
    <property type="protein sequence ID" value="WOO83404.1"/>
    <property type="molecule type" value="Genomic_DNA"/>
</dbReference>
<organism evidence="6 7">
    <name type="scientific">Vanrija pseudolonga</name>
    <dbReference type="NCBI Taxonomy" id="143232"/>
    <lineage>
        <taxon>Eukaryota</taxon>
        <taxon>Fungi</taxon>
        <taxon>Dikarya</taxon>
        <taxon>Basidiomycota</taxon>
        <taxon>Agaricomycotina</taxon>
        <taxon>Tremellomycetes</taxon>
        <taxon>Trichosporonales</taxon>
        <taxon>Trichosporonaceae</taxon>
        <taxon>Vanrija</taxon>
    </lineage>
</organism>
<evidence type="ECO:0000313" key="6">
    <source>
        <dbReference type="EMBL" id="WOO83404.1"/>
    </source>
</evidence>
<dbReference type="InterPro" id="IPR045214">
    <property type="entry name" value="Surf1/Surf4"/>
</dbReference>
<protein>
    <recommendedName>
        <fullName evidence="5">SURF1-like protein</fullName>
    </recommendedName>
</protein>
<keyword evidence="2 5" id="KW-0812">Transmembrane</keyword>
<dbReference type="CDD" id="cd06662">
    <property type="entry name" value="SURF1"/>
    <property type="match status" value="1"/>
</dbReference>
<dbReference type="AlphaFoldDB" id="A0AAF0YEH2"/>
<reference evidence="6" key="1">
    <citation type="submission" date="2023-10" db="EMBL/GenBank/DDBJ databases">
        <authorList>
            <person name="Noh H."/>
        </authorList>
    </citation>
    <scope>NUCLEOTIDE SEQUENCE</scope>
    <source>
        <strain evidence="6">DUCC4014</strain>
    </source>
</reference>
<evidence type="ECO:0000313" key="7">
    <source>
        <dbReference type="Proteomes" id="UP000827549"/>
    </source>
</evidence>